<keyword evidence="1" id="KW-0472">Membrane</keyword>
<dbReference type="AlphaFoldDB" id="A0A1J4RWL6"/>
<evidence type="ECO:0000313" key="2">
    <source>
        <dbReference type="EMBL" id="OIN90350.1"/>
    </source>
</evidence>
<reference evidence="2 3" key="1">
    <citation type="journal article" date="2016" name="Environ. Microbiol.">
        <title>Genomic resolution of a cold subsurface aquifer community provides metabolic insights for novel microbes adapted to high CO concentrations.</title>
        <authorList>
            <person name="Probst A.J."/>
            <person name="Castelle C.J."/>
            <person name="Singh A."/>
            <person name="Brown C.T."/>
            <person name="Anantharaman K."/>
            <person name="Sharon I."/>
            <person name="Hug L.A."/>
            <person name="Burstein D."/>
            <person name="Emerson J.B."/>
            <person name="Thomas B.C."/>
            <person name="Banfield J.F."/>
        </authorList>
    </citation>
    <scope>NUCLEOTIDE SEQUENCE [LARGE SCALE GENOMIC DNA]</scope>
    <source>
        <strain evidence="2">CG1_02_44_10</strain>
    </source>
</reference>
<feature type="transmembrane region" description="Helical" evidence="1">
    <location>
        <begin position="48"/>
        <end position="70"/>
    </location>
</feature>
<keyword evidence="1" id="KW-1133">Transmembrane helix</keyword>
<keyword evidence="1" id="KW-0812">Transmembrane</keyword>
<protein>
    <submittedName>
        <fullName evidence="2">Uncharacterized protein</fullName>
    </submittedName>
</protein>
<sequence>MSYNPLDFKSHSNKEQKMILGLLIIALLVYLTRKMWINPDRSLDKEMAFFVLLGSTVLAIPVLVFASISLPAIDVPNPNVKLETLNLGDPSLHGRFFIGTGYIDTDQYYIYRYYVGDSIRDGRVIRFHDAQYLVSLIQDQGVESGAYLVTYHKEFAQSWFKYIALFPNDTGTAKYDFHIPAGSIVPEISIQN</sequence>
<dbReference type="Proteomes" id="UP000182345">
    <property type="component" value="Unassembled WGS sequence"/>
</dbReference>
<name>A0A1J4RWL6_9BACT</name>
<accession>A0A1J4RWL6</accession>
<dbReference type="EMBL" id="MNUK01000073">
    <property type="protein sequence ID" value="OIN90350.1"/>
    <property type="molecule type" value="Genomic_DNA"/>
</dbReference>
<evidence type="ECO:0000256" key="1">
    <source>
        <dbReference type="SAM" id="Phobius"/>
    </source>
</evidence>
<evidence type="ECO:0000313" key="3">
    <source>
        <dbReference type="Proteomes" id="UP000182345"/>
    </source>
</evidence>
<gene>
    <name evidence="2" type="ORF">AUJ42_03200</name>
</gene>
<comment type="caution">
    <text evidence="2">The sequence shown here is derived from an EMBL/GenBank/DDBJ whole genome shotgun (WGS) entry which is preliminary data.</text>
</comment>
<feature type="transmembrane region" description="Helical" evidence="1">
    <location>
        <begin position="18"/>
        <end position="36"/>
    </location>
</feature>
<organism evidence="2 3">
    <name type="scientific">Candidatus Collierbacteria bacterium CG1_02_44_10</name>
    <dbReference type="NCBI Taxonomy" id="1805087"/>
    <lineage>
        <taxon>Bacteria</taxon>
        <taxon>Candidatus Collieribacteriota</taxon>
    </lineage>
</organism>
<proteinExistence type="predicted"/>